<evidence type="ECO:0000256" key="2">
    <source>
        <dbReference type="RuleBase" id="RU365003"/>
    </source>
</evidence>
<feature type="transmembrane region" description="Helical" evidence="2">
    <location>
        <begin position="235"/>
        <end position="254"/>
    </location>
</feature>
<accession>A0A1D1YZE8</accession>
<keyword evidence="2" id="KW-0576">Peroxisome</keyword>
<evidence type="ECO:0000313" key="3">
    <source>
        <dbReference type="EMBL" id="JAT59969.1"/>
    </source>
</evidence>
<sequence length="367" mass="41333">METYKKWVRKNKDFVHSLESLANGATWLLPERFSSSEIGPEAVYAILGITSTVNQHIIDTTPNQVRPSGSAKLSFPWPLCVSVLKDLETVVEVAAQHFYGDDGKWNFIAVAEASKVLVRLAQFWDSGYKMLLQGGEEPNVDKDLNVSDSHRDGIWRHGRLNGHSGTASFQDSHGFDPRYPEGRALSALTMFGQNAKMSSETMWSKVQEIPSFAPASLTKKPTLCSIWSEKGPSGGLFVMGEILCIVRPLIYVLFIRKYGIRSWTPWLVSLFVDLTGVGILSYVTRHGVSGQRQLIPLSVLEKNEMKRRKILWALYLLRDPFFSNYARHRLENTEKHLHQVPLIGFLTAKLIELLIGAQTRYTYTSGS</sequence>
<keyword evidence="2" id="KW-0472">Membrane</keyword>
<dbReference type="Pfam" id="PF08610">
    <property type="entry name" value="Pex16"/>
    <property type="match status" value="1"/>
</dbReference>
<dbReference type="GO" id="GO:0005778">
    <property type="term" value="C:peroxisomal membrane"/>
    <property type="evidence" value="ECO:0007669"/>
    <property type="project" value="UniProtKB-SubCell"/>
</dbReference>
<keyword evidence="2" id="KW-0812">Transmembrane</keyword>
<dbReference type="EMBL" id="GDJX01007967">
    <property type="protein sequence ID" value="JAT59969.1"/>
    <property type="molecule type" value="Transcribed_RNA"/>
</dbReference>
<gene>
    <name evidence="3" type="primary">PEX16_0</name>
    <name evidence="3" type="ORF">g.80711</name>
</gene>
<comment type="similarity">
    <text evidence="1 2">Belongs to the peroxin-16 family.</text>
</comment>
<name>A0A1D1YZE8_9ARAE</name>
<dbReference type="GO" id="GO:0007031">
    <property type="term" value="P:peroxisome organization"/>
    <property type="evidence" value="ECO:0007669"/>
    <property type="project" value="UniProtKB-KW"/>
</dbReference>
<feature type="transmembrane region" description="Helical" evidence="2">
    <location>
        <begin position="266"/>
        <end position="284"/>
    </location>
</feature>
<dbReference type="AlphaFoldDB" id="A0A1D1YZE8"/>
<dbReference type="InterPro" id="IPR013919">
    <property type="entry name" value="Pex16"/>
</dbReference>
<proteinExistence type="inferred from homology"/>
<dbReference type="PANTHER" id="PTHR13299">
    <property type="entry name" value="PEROXISOMAL MEMBRANE PROTEIN PEX16"/>
    <property type="match status" value="1"/>
</dbReference>
<dbReference type="PANTHER" id="PTHR13299:SF0">
    <property type="entry name" value="PEROXISOMAL MEMBRANE PROTEIN PEX16"/>
    <property type="match status" value="1"/>
</dbReference>
<reference evidence="3" key="1">
    <citation type="submission" date="2015-07" db="EMBL/GenBank/DDBJ databases">
        <title>Transcriptome Assembly of Anthurium amnicola.</title>
        <authorList>
            <person name="Suzuki J."/>
        </authorList>
    </citation>
    <scope>NUCLEOTIDE SEQUENCE</scope>
</reference>
<evidence type="ECO:0000256" key="1">
    <source>
        <dbReference type="ARBA" id="ARBA00009505"/>
    </source>
</evidence>
<organism evidence="3">
    <name type="scientific">Anthurium amnicola</name>
    <dbReference type="NCBI Taxonomy" id="1678845"/>
    <lineage>
        <taxon>Eukaryota</taxon>
        <taxon>Viridiplantae</taxon>
        <taxon>Streptophyta</taxon>
        <taxon>Embryophyta</taxon>
        <taxon>Tracheophyta</taxon>
        <taxon>Spermatophyta</taxon>
        <taxon>Magnoliopsida</taxon>
        <taxon>Liliopsida</taxon>
        <taxon>Araceae</taxon>
        <taxon>Pothoideae</taxon>
        <taxon>Potheae</taxon>
        <taxon>Anthurium</taxon>
    </lineage>
</organism>
<comment type="subcellular location">
    <subcellularLocation>
        <location evidence="2">Peroxisome membrane</location>
    </subcellularLocation>
</comment>
<keyword evidence="2" id="KW-1133">Transmembrane helix</keyword>
<protein>
    <recommendedName>
        <fullName evidence="2">Peroxisomal membrane protein PEX16</fullName>
    </recommendedName>
</protein>
<keyword evidence="2" id="KW-0962">Peroxisome biogenesis</keyword>